<evidence type="ECO:0000256" key="2">
    <source>
        <dbReference type="ARBA" id="ARBA00006035"/>
    </source>
</evidence>
<evidence type="ECO:0000256" key="3">
    <source>
        <dbReference type="ARBA" id="ARBA00022705"/>
    </source>
</evidence>
<keyword evidence="4" id="KW-0539">Nucleus</keyword>
<gene>
    <name evidence="8" type="ORF">BJX67DRAFT_342964</name>
</gene>
<keyword evidence="9" id="KW-1185">Reference proteome</keyword>
<organism evidence="8 9">
    <name type="scientific">Aspergillus lucknowensis</name>
    <dbReference type="NCBI Taxonomy" id="176173"/>
    <lineage>
        <taxon>Eukaryota</taxon>
        <taxon>Fungi</taxon>
        <taxon>Dikarya</taxon>
        <taxon>Ascomycota</taxon>
        <taxon>Pezizomycotina</taxon>
        <taxon>Eurotiomycetes</taxon>
        <taxon>Eurotiomycetidae</taxon>
        <taxon>Eurotiales</taxon>
        <taxon>Aspergillaceae</taxon>
        <taxon>Aspergillus</taxon>
        <taxon>Aspergillus subgen. Nidulantes</taxon>
    </lineage>
</organism>
<evidence type="ECO:0000256" key="4">
    <source>
        <dbReference type="ARBA" id="ARBA00023242"/>
    </source>
</evidence>
<keyword evidence="3" id="KW-0235">DNA replication</keyword>
<feature type="region of interest" description="Disordered" evidence="5">
    <location>
        <begin position="193"/>
        <end position="212"/>
    </location>
</feature>
<comment type="subcellular location">
    <subcellularLocation>
        <location evidence="1">Nucleus</location>
    </subcellularLocation>
</comment>
<dbReference type="RefSeq" id="XP_070889850.1">
    <property type="nucleotide sequence ID" value="XM_071028099.1"/>
</dbReference>
<sequence>MGDDSSDGEFLRSPSAQQHEPVFRSPSVYNPLDTFRLPPGQERQYQQQYGDMYFLRLAKLKPAVEKVAIDAWEGFSIAGEHARHVDRVLDVRQGELCWVAGTIYMEMPLKPNILEDLMKENFTLAPPPRPTYQDPSHPELTDIMLEDESGRLRLTGSKLASVQLATGVIIAVLGTENANGDFEALDIKVPDLAPQPQRWERDDAPQTSEGSKKGKIALVSGLGITGTSSDNLTLELLADYLLGYTPSSASGHNDESLADASGITRLIIAGNSLGASTIGDVLSLENGVQGKKAAQHKKYGYDASAYNASPITQLDSFLAELLPSIPITLMPGETDPANFSLPQQPIHRAMFPRARAYCAPQPTGEGKAEPGWFDSVTNPWEGDVEGWRFWGSSGQNVDDVLRYLSFADEDGNVSVDGDVEERMRVMEAMLRWRCAVPTAPDTIWSYPFQTDDPFVMQACPHLFFTGNQPRFKTAVIEGGLPLKLNGEDTEMGGTDEDAPLPTVRLVSIPKFKETGELVLVDAGTLEVEVVRFSAFAGKEENQ</sequence>
<dbReference type="PANTHER" id="PTHR10416:SF0">
    <property type="entry name" value="DNA POLYMERASE DELTA SUBUNIT 2"/>
    <property type="match status" value="1"/>
</dbReference>
<dbReference type="InterPro" id="IPR007185">
    <property type="entry name" value="DNA_pol_a/d/e_bsu"/>
</dbReference>
<dbReference type="CDD" id="cd07387">
    <property type="entry name" value="MPP_PolD2_C"/>
    <property type="match status" value="1"/>
</dbReference>
<accession>A0ABR4M236</accession>
<evidence type="ECO:0000313" key="8">
    <source>
        <dbReference type="EMBL" id="KAL2870871.1"/>
    </source>
</evidence>
<dbReference type="InterPro" id="IPR041863">
    <property type="entry name" value="PolD2_C"/>
</dbReference>
<evidence type="ECO:0000259" key="7">
    <source>
        <dbReference type="Pfam" id="PF18018"/>
    </source>
</evidence>
<dbReference type="Gene3D" id="3.60.21.50">
    <property type="match status" value="1"/>
</dbReference>
<dbReference type="InterPro" id="IPR040663">
    <property type="entry name" value="DNA_pol_D_N"/>
</dbReference>
<dbReference type="GeneID" id="98143171"/>
<evidence type="ECO:0000313" key="9">
    <source>
        <dbReference type="Proteomes" id="UP001610432"/>
    </source>
</evidence>
<feature type="domain" description="DNA polymerase alpha/delta/epsilon subunit B" evidence="6">
    <location>
        <begin position="216"/>
        <end position="472"/>
    </location>
</feature>
<proteinExistence type="inferred from homology"/>
<dbReference type="Proteomes" id="UP001610432">
    <property type="component" value="Unassembled WGS sequence"/>
</dbReference>
<feature type="domain" description="DNA polymerase delta subunit OB-fold" evidence="7">
    <location>
        <begin position="48"/>
        <end position="187"/>
    </location>
</feature>
<dbReference type="Pfam" id="PF18018">
    <property type="entry name" value="DNA_pol_D_N"/>
    <property type="match status" value="1"/>
</dbReference>
<evidence type="ECO:0000256" key="1">
    <source>
        <dbReference type="ARBA" id="ARBA00004123"/>
    </source>
</evidence>
<dbReference type="Pfam" id="PF04042">
    <property type="entry name" value="DNA_pol_E_B"/>
    <property type="match status" value="1"/>
</dbReference>
<evidence type="ECO:0000259" key="6">
    <source>
        <dbReference type="Pfam" id="PF04042"/>
    </source>
</evidence>
<evidence type="ECO:0000256" key="5">
    <source>
        <dbReference type="SAM" id="MobiDB-lite"/>
    </source>
</evidence>
<dbReference type="EMBL" id="JBFXLQ010000004">
    <property type="protein sequence ID" value="KAL2870871.1"/>
    <property type="molecule type" value="Genomic_DNA"/>
</dbReference>
<name>A0ABR4M236_9EURO</name>
<protein>
    <submittedName>
        <fullName evidence="8">DNA polymerase alpha/epsilon subunit B-domain-containing protein</fullName>
    </submittedName>
</protein>
<reference evidence="8 9" key="1">
    <citation type="submission" date="2024-07" db="EMBL/GenBank/DDBJ databases">
        <title>Section-level genome sequencing and comparative genomics of Aspergillus sections Usti and Cavernicolus.</title>
        <authorList>
            <consortium name="Lawrence Berkeley National Laboratory"/>
            <person name="Nybo J.L."/>
            <person name="Vesth T.C."/>
            <person name="Theobald S."/>
            <person name="Frisvad J.C."/>
            <person name="Larsen T.O."/>
            <person name="Kjaerboelling I."/>
            <person name="Rothschild-Mancinelli K."/>
            <person name="Lyhne E.K."/>
            <person name="Kogle M.E."/>
            <person name="Barry K."/>
            <person name="Clum A."/>
            <person name="Na H."/>
            <person name="Ledsgaard L."/>
            <person name="Lin J."/>
            <person name="Lipzen A."/>
            <person name="Kuo A."/>
            <person name="Riley R."/>
            <person name="Mondo S."/>
            <person name="Labutti K."/>
            <person name="Haridas S."/>
            <person name="Pangalinan J."/>
            <person name="Salamov A.A."/>
            <person name="Simmons B.A."/>
            <person name="Magnuson J.K."/>
            <person name="Chen J."/>
            <person name="Drula E."/>
            <person name="Henrissat B."/>
            <person name="Wiebenga A."/>
            <person name="Lubbers R.J."/>
            <person name="Gomes A.C."/>
            <person name="Macurrencykelacurrency M.R."/>
            <person name="Stajich J."/>
            <person name="Grigoriev I.V."/>
            <person name="Mortensen U.H."/>
            <person name="De Vries R.P."/>
            <person name="Baker S.E."/>
            <person name="Andersen M.R."/>
        </authorList>
    </citation>
    <scope>NUCLEOTIDE SEQUENCE [LARGE SCALE GENOMIC DNA]</scope>
    <source>
        <strain evidence="8 9">CBS 449.75</strain>
    </source>
</reference>
<feature type="region of interest" description="Disordered" evidence="5">
    <location>
        <begin position="1"/>
        <end position="26"/>
    </location>
</feature>
<comment type="caution">
    <text evidence="8">The sequence shown here is derived from an EMBL/GenBank/DDBJ whole genome shotgun (WGS) entry which is preliminary data.</text>
</comment>
<dbReference type="PANTHER" id="PTHR10416">
    <property type="entry name" value="DNA POLYMERASE DELTA SUBUNIT 2"/>
    <property type="match status" value="1"/>
</dbReference>
<comment type="similarity">
    <text evidence="2">Belongs to the DNA polymerase delta/II small subunit family.</text>
</comment>
<dbReference type="Gene3D" id="2.40.50.430">
    <property type="match status" value="1"/>
</dbReference>
<dbReference type="InterPro" id="IPR024826">
    <property type="entry name" value="DNA_pol_delta/II_ssu"/>
</dbReference>